<dbReference type="InterPro" id="IPR045851">
    <property type="entry name" value="AMP-bd_C_sf"/>
</dbReference>
<dbReference type="SMART" id="SM00825">
    <property type="entry name" value="PKS_KS"/>
    <property type="match status" value="1"/>
</dbReference>
<keyword evidence="5" id="KW-0808">Transferase</keyword>
<feature type="active site" description="Proton donor; for dehydratase activity" evidence="8">
    <location>
        <position position="2576"/>
    </location>
</feature>
<dbReference type="SUPFAM" id="SSF52151">
    <property type="entry name" value="FabD/lysophospholipase-like"/>
    <property type="match status" value="1"/>
</dbReference>
<dbReference type="InterPro" id="IPR009081">
    <property type="entry name" value="PP-bd_ACP"/>
</dbReference>
<proteinExistence type="inferred from homology"/>
<evidence type="ECO:0000259" key="10">
    <source>
        <dbReference type="PROSITE" id="PS50075"/>
    </source>
</evidence>
<dbReference type="InterPro" id="IPR016036">
    <property type="entry name" value="Malonyl_transacylase_ACP-bd"/>
</dbReference>
<dbReference type="GO" id="GO:0031177">
    <property type="term" value="F:phosphopantetheine binding"/>
    <property type="evidence" value="ECO:0007669"/>
    <property type="project" value="InterPro"/>
</dbReference>
<dbReference type="InterPro" id="IPR014043">
    <property type="entry name" value="Acyl_transferase_dom"/>
</dbReference>
<keyword evidence="14" id="KW-1185">Reference proteome</keyword>
<dbReference type="PROSITE" id="PS00455">
    <property type="entry name" value="AMP_BINDING"/>
    <property type="match status" value="1"/>
</dbReference>
<feature type="domain" description="Carrier" evidence="10">
    <location>
        <begin position="3083"/>
        <end position="3157"/>
    </location>
</feature>
<evidence type="ECO:0000256" key="3">
    <source>
        <dbReference type="ARBA" id="ARBA00022450"/>
    </source>
</evidence>
<dbReference type="InterPro" id="IPR020845">
    <property type="entry name" value="AMP-binding_CS"/>
</dbReference>
<feature type="region of interest" description="N-terminal hotdog fold" evidence="8">
    <location>
        <begin position="2378"/>
        <end position="2504"/>
    </location>
</feature>
<dbReference type="SMART" id="SM00826">
    <property type="entry name" value="PKS_DH"/>
    <property type="match status" value="1"/>
</dbReference>
<dbReference type="PANTHER" id="PTHR43775">
    <property type="entry name" value="FATTY ACID SYNTHASE"/>
    <property type="match status" value="1"/>
</dbReference>
<evidence type="ECO:0000256" key="4">
    <source>
        <dbReference type="ARBA" id="ARBA00022553"/>
    </source>
</evidence>
<dbReference type="InterPro" id="IPR036291">
    <property type="entry name" value="NAD(P)-bd_dom_sf"/>
</dbReference>
<evidence type="ECO:0000256" key="1">
    <source>
        <dbReference type="ARBA" id="ARBA00005194"/>
    </source>
</evidence>
<feature type="domain" description="Carrier" evidence="10">
    <location>
        <begin position="988"/>
        <end position="1063"/>
    </location>
</feature>
<dbReference type="InterPro" id="IPR013154">
    <property type="entry name" value="ADH-like_N"/>
</dbReference>
<dbReference type="InterPro" id="IPR011032">
    <property type="entry name" value="GroES-like_sf"/>
</dbReference>
<dbReference type="Gene3D" id="3.40.50.720">
    <property type="entry name" value="NAD(P)-binding Rossmann-like Domain"/>
    <property type="match status" value="2"/>
</dbReference>
<dbReference type="UniPathway" id="UPA00094"/>
<dbReference type="SUPFAM" id="SSF50129">
    <property type="entry name" value="GroES-like"/>
    <property type="match status" value="1"/>
</dbReference>
<dbReference type="InterPro" id="IPR023213">
    <property type="entry name" value="CAT-like_dom_sf"/>
</dbReference>
<dbReference type="Gene3D" id="3.30.559.30">
    <property type="entry name" value="Nonribosomal peptide synthetase, condensation domain"/>
    <property type="match status" value="1"/>
</dbReference>
<dbReference type="InterPro" id="IPR036736">
    <property type="entry name" value="ACP-like_sf"/>
</dbReference>
<dbReference type="HOGENOM" id="CLU_000369_0_0_6"/>
<dbReference type="Pfam" id="PF00550">
    <property type="entry name" value="PP-binding"/>
    <property type="match status" value="2"/>
</dbReference>
<dbReference type="InterPro" id="IPR049900">
    <property type="entry name" value="PKS_mFAS_DH"/>
</dbReference>
<comment type="similarity">
    <text evidence="2">Belongs to the short-chain dehydrogenases/reductases (SDR) family.</text>
</comment>
<dbReference type="STRING" id="1267021.FPB0191_00576"/>
<dbReference type="Gene3D" id="2.30.38.10">
    <property type="entry name" value="Luciferase, Domain 3"/>
    <property type="match status" value="1"/>
</dbReference>
<dbReference type="Gene3D" id="3.30.70.3290">
    <property type="match status" value="1"/>
</dbReference>
<dbReference type="CDD" id="cd05195">
    <property type="entry name" value="enoyl_red"/>
    <property type="match status" value="1"/>
</dbReference>
<dbReference type="Pfam" id="PF00668">
    <property type="entry name" value="Condensation"/>
    <property type="match status" value="1"/>
</dbReference>
<dbReference type="OrthoDB" id="9785812at2"/>
<dbReference type="InterPro" id="IPR020843">
    <property type="entry name" value="ER"/>
</dbReference>
<evidence type="ECO:0000256" key="8">
    <source>
        <dbReference type="PROSITE-ProRule" id="PRU01363"/>
    </source>
</evidence>
<dbReference type="InterPro" id="IPR016039">
    <property type="entry name" value="Thiolase-like"/>
</dbReference>
<dbReference type="Pfam" id="PF22621">
    <property type="entry name" value="CurL-like_PKS_C"/>
    <property type="match status" value="1"/>
</dbReference>
<dbReference type="Gene3D" id="3.90.180.10">
    <property type="entry name" value="Medium-chain alcohol dehydrogenases, catalytic domain"/>
    <property type="match status" value="1"/>
</dbReference>
<keyword evidence="6" id="KW-0511">Multifunctional enzyme</keyword>
<feature type="active site" description="Proton acceptor; for dehydratase activity" evidence="8">
    <location>
        <position position="2412"/>
    </location>
</feature>
<dbReference type="InterPro" id="IPR014031">
    <property type="entry name" value="Ketoacyl_synth_C"/>
</dbReference>
<dbReference type="SUPFAM" id="SSF52777">
    <property type="entry name" value="CoA-dependent acyltransferases"/>
    <property type="match status" value="2"/>
</dbReference>
<dbReference type="InterPro" id="IPR014030">
    <property type="entry name" value="Ketoacyl_synth_N"/>
</dbReference>
<feature type="domain" description="Ketosynthase family 3 (KS3)" evidence="11">
    <location>
        <begin position="1078"/>
        <end position="1499"/>
    </location>
</feature>
<dbReference type="Pfam" id="PF08659">
    <property type="entry name" value="KR"/>
    <property type="match status" value="1"/>
</dbReference>
<dbReference type="InterPro" id="IPR010071">
    <property type="entry name" value="AA_adenyl_dom"/>
</dbReference>
<dbReference type="Pfam" id="PF21089">
    <property type="entry name" value="PKS_DH_N"/>
    <property type="match status" value="1"/>
</dbReference>
<dbReference type="Gene3D" id="3.40.50.980">
    <property type="match status" value="2"/>
</dbReference>
<dbReference type="GO" id="GO:0004315">
    <property type="term" value="F:3-oxoacyl-[acyl-carrier-protein] synthase activity"/>
    <property type="evidence" value="ECO:0007669"/>
    <property type="project" value="InterPro"/>
</dbReference>
<dbReference type="InterPro" id="IPR049551">
    <property type="entry name" value="PKS_DH_C"/>
</dbReference>
<dbReference type="Pfam" id="PF00698">
    <property type="entry name" value="Acyl_transf_1"/>
    <property type="match status" value="1"/>
</dbReference>
<dbReference type="SMART" id="SM00823">
    <property type="entry name" value="PKS_PP"/>
    <property type="match status" value="2"/>
</dbReference>
<dbReference type="Gene3D" id="3.30.559.10">
    <property type="entry name" value="Chloramphenicol acetyltransferase-like domain"/>
    <property type="match status" value="1"/>
</dbReference>
<dbReference type="EMBL" id="CP009056">
    <property type="protein sequence ID" value="AJA44407.1"/>
    <property type="molecule type" value="Genomic_DNA"/>
</dbReference>
<dbReference type="InterPro" id="IPR042104">
    <property type="entry name" value="PKS_dehydratase_sf"/>
</dbReference>
<dbReference type="GO" id="GO:0016491">
    <property type="term" value="F:oxidoreductase activity"/>
    <property type="evidence" value="ECO:0007669"/>
    <property type="project" value="InterPro"/>
</dbReference>
<accession>A0A0A7S0S8</accession>
<evidence type="ECO:0000256" key="6">
    <source>
        <dbReference type="ARBA" id="ARBA00023268"/>
    </source>
</evidence>
<sequence length="3195" mass="354671">MDNKYGVKEVNGNDAEIPLTPGQHGLLFHALTDEGNSHYHEQFVCRFSERIDVELFQWAIETLFSKHDCFRTHFSWHEGQQPCQIINQDLQPSFYVTDISSVSDKTHFPLNNQIPLDYPQDNDVEALINQFLRIDLQHSFDLNTIPVRAYLIQLPKESVFVLAYHHIVMDGWSLAIFLQQLLTIYNTTKETGIKNGQLISSVPLKPFMQEIAKSQQNFQRDYWANYLQDLTPSHFEPLSLLPDSSALSDKSVVWLESTLSQVMNQKIQQLCGQYRITSASLFYVVWGILLQRWLYSEDVVFGATFSGRNAAIEDIDSALGLFINTLPLRFKDDGSSTLIDYLQQMHNRLMNHYDHEYDSLAKIKQVTPQADYQGELFDSLVVIENYPIDSSQLTKEGQISIESMRVQEQTHYPLSLGVVNQGGFLIKIGYFRRYFTDHMAHALLEHLHYLLEQIVDNPQCTLASLRNISPEQQQQYIQTQINTMAEQQWDRQSNIVEQLYQVVESEGERIAVVDEQQSLTYRQLAEKADHIARFLIEQGIKTGDFVGIISERTVDTVAAIVGVVRAGAAYIPISSEYPLGRIQEIIDDSQLSILLVQHKTFDVSVKQFDLLTLPDAPIVDFPVINRDGHAYMIYSSGSTGKPKGILVSHRGVLRIIQAESPVKLPTYTNTLLVPPFEFDASVYDVWATLINRGKLVLLSRQSLFDIDIMTKTIITHNVSHALITTALLNTYVAEGAEFFSHLKHIISGGEPLSARHINQLVTQYPHLQIVNGYGPTENTVFTTTYLMDHLVPDRVPIGYAAPGSSIYVLDLYNHLLPIGAIGELASGGDGVALGYLNRSELTEAVFMADPFILGGTMHKTGDYARMLDDGCVESFGRKDGQIKINGQRIEIEEITQRLLDCQGITEAVVLTYTVRDSRHIGAVICVDQSYNQTHTQSYLIETLPAFAIPEPIMVVDAIAKNHNGKSDLELLRKQILTKQHNQTQTQNVIQSNLAIALKSIWQQVLDLTQIDGSKSFFSLGGTSLDIIRIKGEIKRQLGVDVDITDLFKYPTLDSLTAYLNTHSAVKLNDPEIIADFSDTPIAIIGMAGCFPGAMNIESLWQLVSGRESGITYFSDDELLAYGVSSDQLYNNHYIKAKGVLDDLEWFDADFFGYTPNEAELMDPQIRLLHQCCWQALENAGCDPNNYAGSIGIFAGLLSSPYWLKAVLEDNPDATSLYKASMLNVSAATALIAHALNLTGPTITLDTACSTSAVAIHQACNALRNGDCYAALAGGASIEMPAYRGYEYHEGMIHAKDGVCRPFDSRASGTITGDGVAMVMLKRLDDAIKDKDSIYAVIKGSAVNNDGHDKVGYTAPSVNGQRNVIRLAMKRAQFNPDSIGLVEAHGTATALGDPIEIRALNEVFGSSAAPYCAVSAIKSNIGHLNSAAGVAGVIKTALALHYQELPPTAHFQQLNPAIDLTDSALYINSQSQSWIQPRPHRAMVSSFGIGGTNASIALEDYPVPEDDHDQIRDYYLLPFSAKTVSALNSRVISTLTHVKHTPNIRLPDVAYTLQTGRSAFKYRRAYLVSRGSKIDVASSTILNASQFNGSSESNGICFMFPGQGSQYRTMAKGLYTHQPVFREQMDNCFKAYHDICAIDLKDILFNDESKHDINQTIYTQPALFSVEYSLAKTLIGMGIKPTSMIGHSLGEYVAACLAGVFSLEDAIRIIEARGRLMQSMQTGSMLAVYLNRAELTPWLTQHHEIELAANNSERFCVVAGPNEVIDAFAQALTTANIQHARLKTSHAFHSAMMEPMLPAFAQLLNQVSLHAPQIPFISNVSGHWITEQQATSADYWVQQVRSPVLFNDGATELLTDSTLFVEVGPGKVLSTFIQGNQRYQKQVTIQSVRQAKAQVEDDLFLQNALAMLWVNGANIDWQTFNQGFLGRRIALPGYPFEQNYYYRYGVALSNYQQMPHPARRPKNEWLQRIVWQEDNTLTSQSYYPADSLIIIIGDNSEWIKQSLALEGINSVTVAAPIGQPDELWTPNDINLHFQSLVEILKQHNYQQLHCIYLAPEYLSLAQSLSSIYRVVTWFTHSSMSLASITLLTQGAFRILQDDIPDPAQAALSGAVNVLRQELNPTVVRLLDFASEISANDMGIINRHSDSTKDPVIMAVREGVAYSRQIIANQLPAGAMPTGIQSGSVIWIIGGEKGIGRVIGEMLAARDGVNVILSSREAHHDQAVLAAGSQVMHCDVTSAQDVDDCLTKILARYHRLDGVIFAAESTTALTLHQLTEPMLIDSLLVKGQGTANLIEALDQHGLLDERLMLLFCNSLAALNAEVGQLCYASVSAYLDTLVEQLRLNYGVNALSIQWDGLKEQGMLLEAINGSENPYLRGLRPLSNGVLLRAYKRQGSGASYYARLSPEQHWLLDEHRIDGIATLPATGYLTLVYEAMHHYLTQSMLTINELVFLAPLQVKDGYCADIFIDINPIDTGFSVEVKSINDVFNSTLTTHAKGVVSELTAPAMDKLDRQTKLQSMQDVGDKIHDLAGEHFSYGKRWQSLQQVYCNKEMTHALATLTLPIVAELDDIALHPALLDIASGFIEQIEGFNTQTVPFLYQQCHIYQAMTRTVYVEMRVTQHQANEDNYTFTVYSDNGEVILHCSNLMKRKVQIQTLNLRTEQTLPIPSAENYQLQVDRQATNESPLFIQPIPRKAPADDEVEIEVLGTGINFKDVLFATGLLKQNPDEAPLQIGLECAGRIVRVGQNVKTFAVGDDVMAIVQGGYSGYVTVNSHFVVRKPKNCRIEQAAALPVAYLTAYYALVIRGNLKQGDKVLIHSASGGVGLAAIHIAKRFGAQIYATAGSDAKREYLATLGVECVADSHSDSFATTIMNHSQGQGMDIILNSLTGSLIDAGLSILAPLGRFLELGSKDIVEDRPLPMRFFAHGGTFIPINFHAADRNIQNYLQQIVTWIDDKQLPLLPCKTIPLPEVRNAFAVLTTPQHVGKVVLTHRNSVGMDRINAMFAERRLGAYAFSLSNAEAMYQLRPLLKMRSPWAQVVISPRKVNDMTLGNRVDRSHSDDDDLHGVQSTQRKRPRPNLSTAYQAPERDIEQTLCRILEDYLGINNVGIDDHYEALGATSLDMVQLSGLIARQYPAVSVVTLYNHTTVRQLAQFCIPLDKESEVKKTSVTGSAKAEQRPNTVAKRALQIAKNNIKNR</sequence>
<dbReference type="PROSITE" id="PS50075">
    <property type="entry name" value="CARRIER"/>
    <property type="match status" value="2"/>
</dbReference>
<dbReference type="SUPFAM" id="SSF51735">
    <property type="entry name" value="NAD(P)-binding Rossmann-fold domains"/>
    <property type="match status" value="3"/>
</dbReference>
<dbReference type="KEGG" id="fpp:FPB0191_00576"/>
<dbReference type="PROSITE" id="PS52019">
    <property type="entry name" value="PKS_MFAS_DH"/>
    <property type="match status" value="1"/>
</dbReference>
<organism evidence="13 14">
    <name type="scientific">Frischella perrara</name>
    <dbReference type="NCBI Taxonomy" id="1267021"/>
    <lineage>
        <taxon>Bacteria</taxon>
        <taxon>Pseudomonadati</taxon>
        <taxon>Pseudomonadota</taxon>
        <taxon>Gammaproteobacteria</taxon>
        <taxon>Orbales</taxon>
        <taxon>Orbaceae</taxon>
        <taxon>Frischella</taxon>
    </lineage>
</organism>
<dbReference type="Pfam" id="PF00109">
    <property type="entry name" value="ketoacyl-synt"/>
    <property type="match status" value="1"/>
</dbReference>
<dbReference type="InterPro" id="IPR001242">
    <property type="entry name" value="Condensation_dom"/>
</dbReference>
<dbReference type="InterPro" id="IPR020841">
    <property type="entry name" value="PKS_Beta-ketoAc_synthase_dom"/>
</dbReference>
<dbReference type="Proteomes" id="UP000030901">
    <property type="component" value="Chromosome"/>
</dbReference>
<protein>
    <submittedName>
        <fullName evidence="13">Amino acid adenylation domain protein</fullName>
    </submittedName>
</protein>
<feature type="region of interest" description="C-terminal hotdog fold" evidence="8">
    <location>
        <begin position="2515"/>
        <end position="2655"/>
    </location>
</feature>
<dbReference type="InterPro" id="IPR001227">
    <property type="entry name" value="Ac_transferase_dom_sf"/>
</dbReference>
<dbReference type="Pfam" id="PF00501">
    <property type="entry name" value="AMP-binding"/>
    <property type="match status" value="1"/>
</dbReference>
<dbReference type="Gene3D" id="1.10.1200.10">
    <property type="entry name" value="ACP-like"/>
    <property type="match status" value="2"/>
</dbReference>
<name>A0A0A7S0S8_FRIPE</name>
<dbReference type="Pfam" id="PF08240">
    <property type="entry name" value="ADH_N"/>
    <property type="match status" value="1"/>
</dbReference>
<dbReference type="SUPFAM" id="SSF55048">
    <property type="entry name" value="Probable ACP-binding domain of malonyl-CoA ACP transacylase"/>
    <property type="match status" value="1"/>
</dbReference>
<comment type="pathway">
    <text evidence="1">Lipid metabolism; fatty acid biosynthesis.</text>
</comment>
<gene>
    <name evidence="13" type="ORF">FPB0191_00576</name>
</gene>
<dbReference type="CDD" id="cd00833">
    <property type="entry name" value="PKS"/>
    <property type="match status" value="1"/>
</dbReference>
<dbReference type="Gene3D" id="3.40.366.10">
    <property type="entry name" value="Malonyl-Coenzyme A Acyl Carrier Protein, domain 2"/>
    <property type="match status" value="1"/>
</dbReference>
<dbReference type="SMART" id="SM00827">
    <property type="entry name" value="PKS_AT"/>
    <property type="match status" value="1"/>
</dbReference>
<evidence type="ECO:0000259" key="12">
    <source>
        <dbReference type="PROSITE" id="PS52019"/>
    </source>
</evidence>
<dbReference type="InterPro" id="IPR050091">
    <property type="entry name" value="PKS_NRPS_Biosynth_Enz"/>
</dbReference>
<dbReference type="RefSeq" id="WP_039103877.1">
    <property type="nucleotide sequence ID" value="NZ_CP009056.1"/>
</dbReference>
<evidence type="ECO:0000256" key="7">
    <source>
        <dbReference type="ARBA" id="ARBA00029443"/>
    </source>
</evidence>
<dbReference type="SUPFAM" id="SSF53901">
    <property type="entry name" value="Thiolase-like"/>
    <property type="match status" value="1"/>
</dbReference>
<dbReference type="Gene3D" id="3.10.129.110">
    <property type="entry name" value="Polyketide synthase dehydratase"/>
    <property type="match status" value="1"/>
</dbReference>
<feature type="region of interest" description="Disordered" evidence="9">
    <location>
        <begin position="3047"/>
        <end position="3083"/>
    </location>
</feature>
<dbReference type="GO" id="GO:0004312">
    <property type="term" value="F:fatty acid synthase activity"/>
    <property type="evidence" value="ECO:0007669"/>
    <property type="project" value="TreeGrafter"/>
</dbReference>
<dbReference type="InterPro" id="IPR000873">
    <property type="entry name" value="AMP-dep_synth/lig_dom"/>
</dbReference>
<dbReference type="InterPro" id="IPR057326">
    <property type="entry name" value="KR_dom"/>
</dbReference>
<reference evidence="13 14" key="1">
    <citation type="journal article" date="2014" name="Appl. Environ. Microbiol.">
        <title>Gut symbionts from distinct hosts exhibit genotoxic activity via divergent colibactin biosynthetic pathways.</title>
        <authorList>
            <person name="Engel P."/>
            <person name="Vizcaino M.I."/>
            <person name="Crawford J.M."/>
        </authorList>
    </citation>
    <scope>NUCLEOTIDE SEQUENCE [LARGE SCALE GENOMIC DNA]</scope>
    <source>
        <strain evidence="13 14">PEB0191</strain>
    </source>
</reference>
<dbReference type="Pfam" id="PF13602">
    <property type="entry name" value="ADH_zinc_N_2"/>
    <property type="match status" value="1"/>
</dbReference>
<dbReference type="CDD" id="cd05930">
    <property type="entry name" value="A_NRPS"/>
    <property type="match status" value="1"/>
</dbReference>
<keyword evidence="4" id="KW-0597">Phosphoprotein</keyword>
<dbReference type="SUPFAM" id="SSF47336">
    <property type="entry name" value="ACP-like"/>
    <property type="match status" value="2"/>
</dbReference>
<dbReference type="Pfam" id="PF14765">
    <property type="entry name" value="PS-DH"/>
    <property type="match status" value="1"/>
</dbReference>
<evidence type="ECO:0000256" key="9">
    <source>
        <dbReference type="SAM" id="MobiDB-lite"/>
    </source>
</evidence>
<dbReference type="NCBIfam" id="TIGR01733">
    <property type="entry name" value="AA-adenyl-dom"/>
    <property type="match status" value="1"/>
</dbReference>
<dbReference type="Pfam" id="PF02801">
    <property type="entry name" value="Ketoacyl-synt_C"/>
    <property type="match status" value="1"/>
</dbReference>
<evidence type="ECO:0000256" key="5">
    <source>
        <dbReference type="ARBA" id="ARBA00022679"/>
    </source>
</evidence>
<dbReference type="InterPro" id="IPR020807">
    <property type="entry name" value="PKS_DH"/>
</dbReference>
<dbReference type="InterPro" id="IPR016035">
    <property type="entry name" value="Acyl_Trfase/lysoPLipase"/>
</dbReference>
<dbReference type="Gene3D" id="3.30.70.250">
    <property type="entry name" value="Malonyl-CoA ACP transacylase, ACP-binding"/>
    <property type="match status" value="1"/>
</dbReference>
<dbReference type="Gene3D" id="3.30.300.30">
    <property type="match status" value="1"/>
</dbReference>
<keyword evidence="3" id="KW-0596">Phosphopantetheine</keyword>
<evidence type="ECO:0000259" key="11">
    <source>
        <dbReference type="PROSITE" id="PS52004"/>
    </source>
</evidence>
<dbReference type="GO" id="GO:0006633">
    <property type="term" value="P:fatty acid biosynthetic process"/>
    <property type="evidence" value="ECO:0007669"/>
    <property type="project" value="UniProtKB-UniPathway"/>
</dbReference>
<dbReference type="InterPro" id="IPR049552">
    <property type="entry name" value="PKS_DH_N"/>
</dbReference>
<evidence type="ECO:0000313" key="13">
    <source>
        <dbReference type="EMBL" id="AJA44407.1"/>
    </source>
</evidence>
<dbReference type="InterPro" id="IPR020806">
    <property type="entry name" value="PKS_PP-bd"/>
</dbReference>
<dbReference type="SMART" id="SM00822">
    <property type="entry name" value="PKS_KR"/>
    <property type="match status" value="1"/>
</dbReference>
<dbReference type="PROSITE" id="PS00606">
    <property type="entry name" value="KS3_1"/>
    <property type="match status" value="1"/>
</dbReference>
<dbReference type="FunFam" id="3.40.50.720:FF:000209">
    <property type="entry name" value="Polyketide synthase Pks12"/>
    <property type="match status" value="1"/>
</dbReference>
<dbReference type="Gene3D" id="3.40.47.10">
    <property type="match status" value="1"/>
</dbReference>
<dbReference type="SMART" id="SM00829">
    <property type="entry name" value="PKS_ER"/>
    <property type="match status" value="1"/>
</dbReference>
<evidence type="ECO:0000313" key="14">
    <source>
        <dbReference type="Proteomes" id="UP000030901"/>
    </source>
</evidence>
<dbReference type="InterPro" id="IPR018201">
    <property type="entry name" value="Ketoacyl_synth_AS"/>
</dbReference>
<dbReference type="PROSITE" id="PS52004">
    <property type="entry name" value="KS3_2"/>
    <property type="match status" value="1"/>
</dbReference>
<evidence type="ECO:0000256" key="2">
    <source>
        <dbReference type="ARBA" id="ARBA00006484"/>
    </source>
</evidence>
<dbReference type="PANTHER" id="PTHR43775:SF51">
    <property type="entry name" value="INACTIVE PHENOLPHTHIOCEROL SYNTHESIS POLYKETIDE SYNTHASE TYPE I PKS1-RELATED"/>
    <property type="match status" value="1"/>
</dbReference>
<dbReference type="InterPro" id="IPR013968">
    <property type="entry name" value="PKS_KR"/>
</dbReference>
<comment type="similarity">
    <text evidence="7">In the C-terminal section; belongs to the NRP synthetase family.</text>
</comment>
<feature type="domain" description="PKS/mFAS DH" evidence="12">
    <location>
        <begin position="2378"/>
        <end position="2655"/>
    </location>
</feature>
<dbReference type="SUPFAM" id="SSF56801">
    <property type="entry name" value="Acetyl-CoA synthetase-like"/>
    <property type="match status" value="1"/>
</dbReference>